<dbReference type="Proteomes" id="UP001500518">
    <property type="component" value="Unassembled WGS sequence"/>
</dbReference>
<gene>
    <name evidence="2" type="ORF">GCM10023208_04800</name>
</gene>
<protein>
    <submittedName>
        <fullName evidence="2">Uncharacterized protein</fullName>
    </submittedName>
</protein>
<evidence type="ECO:0000313" key="3">
    <source>
        <dbReference type="Proteomes" id="UP001500518"/>
    </source>
</evidence>
<feature type="region of interest" description="Disordered" evidence="1">
    <location>
        <begin position="37"/>
        <end position="68"/>
    </location>
</feature>
<sequence>MQTAIAEPATLVGQLAQLLTQPGIIVPRGTVTHALAIGTDDTARPPPTHPVTSLEMRHSFPLRSGRQN</sequence>
<name>A0ABP9K2G1_9SPHN</name>
<keyword evidence="3" id="KW-1185">Reference proteome</keyword>
<comment type="caution">
    <text evidence="2">The sequence shown here is derived from an EMBL/GenBank/DDBJ whole genome shotgun (WGS) entry which is preliminary data.</text>
</comment>
<evidence type="ECO:0000313" key="2">
    <source>
        <dbReference type="EMBL" id="GAA5048015.1"/>
    </source>
</evidence>
<reference evidence="3" key="1">
    <citation type="journal article" date="2019" name="Int. J. Syst. Evol. Microbiol.">
        <title>The Global Catalogue of Microorganisms (GCM) 10K type strain sequencing project: providing services to taxonomists for standard genome sequencing and annotation.</title>
        <authorList>
            <consortium name="The Broad Institute Genomics Platform"/>
            <consortium name="The Broad Institute Genome Sequencing Center for Infectious Disease"/>
            <person name="Wu L."/>
            <person name="Ma J."/>
        </authorList>
    </citation>
    <scope>NUCLEOTIDE SEQUENCE [LARGE SCALE GENOMIC DNA]</scope>
    <source>
        <strain evidence="3">JCM 18014</strain>
    </source>
</reference>
<dbReference type="EMBL" id="BAABHV010000005">
    <property type="protein sequence ID" value="GAA5048015.1"/>
    <property type="molecule type" value="Genomic_DNA"/>
</dbReference>
<organism evidence="2 3">
    <name type="scientific">Erythrobacter westpacificensis</name>
    <dbReference type="NCBI Taxonomy" id="1055231"/>
    <lineage>
        <taxon>Bacteria</taxon>
        <taxon>Pseudomonadati</taxon>
        <taxon>Pseudomonadota</taxon>
        <taxon>Alphaproteobacteria</taxon>
        <taxon>Sphingomonadales</taxon>
        <taxon>Erythrobacteraceae</taxon>
        <taxon>Erythrobacter/Porphyrobacter group</taxon>
        <taxon>Erythrobacter</taxon>
    </lineage>
</organism>
<accession>A0ABP9K2G1</accession>
<proteinExistence type="predicted"/>
<evidence type="ECO:0000256" key="1">
    <source>
        <dbReference type="SAM" id="MobiDB-lite"/>
    </source>
</evidence>